<sequence length="202" mass="23004">MNISRFDHENYTDFELLSSEDLALFRQAKYYTSELIYAQNIKFIILKSGQAKLSYINGANEFIINFINKGSIVLIDSDSVLEFLSDSEAMELNLCDVKELFENEKFSMAMVNSLIRTTIMTRQIVADIVFGSLESRIVSFLHNLADEQHMMVRDKKLVEIPFSIATLSNLLGAQRQSVSTIFNKLIKTGKLIKYGKSSYIIA</sequence>
<dbReference type="SUPFAM" id="SSF51206">
    <property type="entry name" value="cAMP-binding domain-like"/>
    <property type="match status" value="1"/>
</dbReference>
<dbReference type="STRING" id="1660064.CIGN_1584"/>
<dbReference type="KEGG" id="cdev:CIGN_1584"/>
<accession>A0A1X9SU62</accession>
<dbReference type="Gene3D" id="1.10.10.10">
    <property type="entry name" value="Winged helix-like DNA-binding domain superfamily/Winged helix DNA-binding domain"/>
    <property type="match status" value="1"/>
</dbReference>
<evidence type="ECO:0000313" key="5">
    <source>
        <dbReference type="Proteomes" id="UP000194309"/>
    </source>
</evidence>
<protein>
    <submittedName>
        <fullName evidence="4">Transcriptional regulator, Crp family</fullName>
    </submittedName>
</protein>
<dbReference type="Pfam" id="PF13545">
    <property type="entry name" value="HTH_Crp_2"/>
    <property type="match status" value="1"/>
</dbReference>
<dbReference type="InterPro" id="IPR036390">
    <property type="entry name" value="WH_DNA-bd_sf"/>
</dbReference>
<dbReference type="OrthoDB" id="5353721at2"/>
<dbReference type="GO" id="GO:0006355">
    <property type="term" value="P:regulation of DNA-templated transcription"/>
    <property type="evidence" value="ECO:0007669"/>
    <property type="project" value="InterPro"/>
</dbReference>
<keyword evidence="5" id="KW-1185">Reference proteome</keyword>
<name>A0A1X9SU62_9BACT</name>
<dbReference type="AlphaFoldDB" id="A0A1X9SU62"/>
<evidence type="ECO:0000256" key="3">
    <source>
        <dbReference type="ARBA" id="ARBA00023163"/>
    </source>
</evidence>
<dbReference type="InterPro" id="IPR012318">
    <property type="entry name" value="HTH_CRP"/>
</dbReference>
<dbReference type="InterPro" id="IPR014710">
    <property type="entry name" value="RmlC-like_jellyroll"/>
</dbReference>
<dbReference type="GO" id="GO:0003677">
    <property type="term" value="F:DNA binding"/>
    <property type="evidence" value="ECO:0007669"/>
    <property type="project" value="UniProtKB-KW"/>
</dbReference>
<evidence type="ECO:0000313" key="4">
    <source>
        <dbReference type="EMBL" id="ARQ99819.1"/>
    </source>
</evidence>
<dbReference type="Proteomes" id="UP000194309">
    <property type="component" value="Chromosome"/>
</dbReference>
<keyword evidence="1" id="KW-0805">Transcription regulation</keyword>
<proteinExistence type="predicted"/>
<dbReference type="SUPFAM" id="SSF46785">
    <property type="entry name" value="Winged helix' DNA-binding domain"/>
    <property type="match status" value="1"/>
</dbReference>
<accession>A0A381DBE9</accession>
<evidence type="ECO:0000256" key="2">
    <source>
        <dbReference type="ARBA" id="ARBA00023125"/>
    </source>
</evidence>
<organism evidence="4 5">
    <name type="scientific">Campylobacter devanensis</name>
    <dbReference type="NCBI Taxonomy" id="3161138"/>
    <lineage>
        <taxon>Bacteria</taxon>
        <taxon>Pseudomonadati</taxon>
        <taxon>Campylobacterota</taxon>
        <taxon>Epsilonproteobacteria</taxon>
        <taxon>Campylobacterales</taxon>
        <taxon>Campylobacteraceae</taxon>
        <taxon>Campylobacter</taxon>
    </lineage>
</organism>
<reference evidence="4 5" key="1">
    <citation type="journal article" date="2017" name="Genome Biol. Evol.">
        <title>Comparative Genomic Analysis Identifies a Campylobacter Clade Deficient in Selenium Metabolism.</title>
        <authorList>
            <person name="Miller W.G."/>
            <person name="Yee E."/>
            <person name="Lopes B.S."/>
            <person name="Chapman M.H."/>
            <person name="Huynh S."/>
            <person name="Bono J.L."/>
            <person name="Parker C.T."/>
            <person name="Strachan N.J.C."/>
            <person name="Forbes K.J."/>
        </authorList>
    </citation>
    <scope>NUCLEOTIDE SEQUENCE [LARGE SCALE GENOMIC DNA]</scope>
    <source>
        <strain evidence="4 5">NCTC 13003</strain>
    </source>
</reference>
<gene>
    <name evidence="4" type="ORF">CIGN_1584</name>
</gene>
<dbReference type="Gene3D" id="2.60.120.10">
    <property type="entry name" value="Jelly Rolls"/>
    <property type="match status" value="1"/>
</dbReference>
<dbReference type="EMBL" id="CP018788">
    <property type="protein sequence ID" value="ARQ99819.1"/>
    <property type="molecule type" value="Genomic_DNA"/>
</dbReference>
<dbReference type="InterPro" id="IPR036388">
    <property type="entry name" value="WH-like_DNA-bd_sf"/>
</dbReference>
<evidence type="ECO:0000256" key="1">
    <source>
        <dbReference type="ARBA" id="ARBA00023015"/>
    </source>
</evidence>
<keyword evidence="2" id="KW-0238">DNA-binding</keyword>
<dbReference type="PROSITE" id="PS51063">
    <property type="entry name" value="HTH_CRP_2"/>
    <property type="match status" value="1"/>
</dbReference>
<keyword evidence="3" id="KW-0804">Transcription</keyword>
<dbReference type="InterPro" id="IPR018490">
    <property type="entry name" value="cNMP-bd_dom_sf"/>
</dbReference>